<gene>
    <name evidence="1" type="ORF">EJ08DRAFT_105575</name>
</gene>
<dbReference type="Proteomes" id="UP000800235">
    <property type="component" value="Unassembled WGS sequence"/>
</dbReference>
<sequence length="84" mass="9486">MKLVNPAPFDFPISLFEAFLSKISSMAETDARSGYSSAQSVSDAIFRTERAGKQECNDKRTRAWLNKRNIKAKRIAALQTRFEA</sequence>
<organism evidence="1 2">
    <name type="scientific">Tothia fuscella</name>
    <dbReference type="NCBI Taxonomy" id="1048955"/>
    <lineage>
        <taxon>Eukaryota</taxon>
        <taxon>Fungi</taxon>
        <taxon>Dikarya</taxon>
        <taxon>Ascomycota</taxon>
        <taxon>Pezizomycotina</taxon>
        <taxon>Dothideomycetes</taxon>
        <taxon>Pleosporomycetidae</taxon>
        <taxon>Venturiales</taxon>
        <taxon>Cylindrosympodiaceae</taxon>
        <taxon>Tothia</taxon>
    </lineage>
</organism>
<dbReference type="EMBL" id="MU007023">
    <property type="protein sequence ID" value="KAF2433047.1"/>
    <property type="molecule type" value="Genomic_DNA"/>
</dbReference>
<proteinExistence type="predicted"/>
<reference evidence="1" key="1">
    <citation type="journal article" date="2020" name="Stud. Mycol.">
        <title>101 Dothideomycetes genomes: a test case for predicting lifestyles and emergence of pathogens.</title>
        <authorList>
            <person name="Haridas S."/>
            <person name="Albert R."/>
            <person name="Binder M."/>
            <person name="Bloem J."/>
            <person name="Labutti K."/>
            <person name="Salamov A."/>
            <person name="Andreopoulos B."/>
            <person name="Baker S."/>
            <person name="Barry K."/>
            <person name="Bills G."/>
            <person name="Bluhm B."/>
            <person name="Cannon C."/>
            <person name="Castanera R."/>
            <person name="Culley D."/>
            <person name="Daum C."/>
            <person name="Ezra D."/>
            <person name="Gonzalez J."/>
            <person name="Henrissat B."/>
            <person name="Kuo A."/>
            <person name="Liang C."/>
            <person name="Lipzen A."/>
            <person name="Lutzoni F."/>
            <person name="Magnuson J."/>
            <person name="Mondo S."/>
            <person name="Nolan M."/>
            <person name="Ohm R."/>
            <person name="Pangilinan J."/>
            <person name="Park H.-J."/>
            <person name="Ramirez L."/>
            <person name="Alfaro M."/>
            <person name="Sun H."/>
            <person name="Tritt A."/>
            <person name="Yoshinaga Y."/>
            <person name="Zwiers L.-H."/>
            <person name="Turgeon B."/>
            <person name="Goodwin S."/>
            <person name="Spatafora J."/>
            <person name="Crous P."/>
            <person name="Grigoriev I."/>
        </authorList>
    </citation>
    <scope>NUCLEOTIDE SEQUENCE</scope>
    <source>
        <strain evidence="1">CBS 130266</strain>
    </source>
</reference>
<comment type="caution">
    <text evidence="1">The sequence shown here is derived from an EMBL/GenBank/DDBJ whole genome shotgun (WGS) entry which is preliminary data.</text>
</comment>
<accession>A0A9P4NWM2</accession>
<name>A0A9P4NWM2_9PEZI</name>
<dbReference type="AlphaFoldDB" id="A0A9P4NWM2"/>
<protein>
    <submittedName>
        <fullName evidence="1">Uncharacterized protein</fullName>
    </submittedName>
</protein>
<evidence type="ECO:0000313" key="1">
    <source>
        <dbReference type="EMBL" id="KAF2433047.1"/>
    </source>
</evidence>
<evidence type="ECO:0000313" key="2">
    <source>
        <dbReference type="Proteomes" id="UP000800235"/>
    </source>
</evidence>
<keyword evidence="2" id="KW-1185">Reference proteome</keyword>